<dbReference type="AlphaFoldDB" id="A0A6A6XEW1"/>
<protein>
    <recommendedName>
        <fullName evidence="3">EthD domain-containing protein</fullName>
    </recommendedName>
</protein>
<name>A0A6A6XEW1_9PLEO</name>
<organism evidence="1 2">
    <name type="scientific">Melanomma pulvis-pyrius CBS 109.77</name>
    <dbReference type="NCBI Taxonomy" id="1314802"/>
    <lineage>
        <taxon>Eukaryota</taxon>
        <taxon>Fungi</taxon>
        <taxon>Dikarya</taxon>
        <taxon>Ascomycota</taxon>
        <taxon>Pezizomycotina</taxon>
        <taxon>Dothideomycetes</taxon>
        <taxon>Pleosporomycetidae</taxon>
        <taxon>Pleosporales</taxon>
        <taxon>Melanommataceae</taxon>
        <taxon>Melanomma</taxon>
    </lineage>
</organism>
<gene>
    <name evidence="1" type="ORF">K505DRAFT_274721</name>
</gene>
<reference evidence="1" key="1">
    <citation type="journal article" date="2020" name="Stud. Mycol.">
        <title>101 Dothideomycetes genomes: a test case for predicting lifestyles and emergence of pathogens.</title>
        <authorList>
            <person name="Haridas S."/>
            <person name="Albert R."/>
            <person name="Binder M."/>
            <person name="Bloem J."/>
            <person name="Labutti K."/>
            <person name="Salamov A."/>
            <person name="Andreopoulos B."/>
            <person name="Baker S."/>
            <person name="Barry K."/>
            <person name="Bills G."/>
            <person name="Bluhm B."/>
            <person name="Cannon C."/>
            <person name="Castanera R."/>
            <person name="Culley D."/>
            <person name="Daum C."/>
            <person name="Ezra D."/>
            <person name="Gonzalez J."/>
            <person name="Henrissat B."/>
            <person name="Kuo A."/>
            <person name="Liang C."/>
            <person name="Lipzen A."/>
            <person name="Lutzoni F."/>
            <person name="Magnuson J."/>
            <person name="Mondo S."/>
            <person name="Nolan M."/>
            <person name="Ohm R."/>
            <person name="Pangilinan J."/>
            <person name="Park H.-J."/>
            <person name="Ramirez L."/>
            <person name="Alfaro M."/>
            <person name="Sun H."/>
            <person name="Tritt A."/>
            <person name="Yoshinaga Y."/>
            <person name="Zwiers L.-H."/>
            <person name="Turgeon B."/>
            <person name="Goodwin S."/>
            <person name="Spatafora J."/>
            <person name="Crous P."/>
            <person name="Grigoriev I."/>
        </authorList>
    </citation>
    <scope>NUCLEOTIDE SEQUENCE</scope>
    <source>
        <strain evidence="1">CBS 109.77</strain>
    </source>
</reference>
<sequence>MPDASPAPPAWSGPGIIQSFITIPESSKLSQATLEKWLDEFYVPALIATGVVTSAWRFKAANSDFEKPLMSIYKIPELRDVQGGKLQDIKRTSDLFPTSGPLEDFVVSESRILALEQLYETTTQPEDAATTIIHAAMEPGEDGEADLDAWYREEHNQQMSEQPGWKRTTRFNLLFQHRSDAKVSQRLSFLAIHEFGEGHKIGKDVEPLDPMTDWTKKAMSEAKSIEAAVYHKVKYFGKAKDDY</sequence>
<keyword evidence="2" id="KW-1185">Reference proteome</keyword>
<dbReference type="OrthoDB" id="2851338at2759"/>
<evidence type="ECO:0000313" key="2">
    <source>
        <dbReference type="Proteomes" id="UP000799757"/>
    </source>
</evidence>
<proteinExistence type="predicted"/>
<dbReference type="Proteomes" id="UP000799757">
    <property type="component" value="Unassembled WGS sequence"/>
</dbReference>
<accession>A0A6A6XEW1</accession>
<evidence type="ECO:0008006" key="3">
    <source>
        <dbReference type="Google" id="ProtNLM"/>
    </source>
</evidence>
<evidence type="ECO:0000313" key="1">
    <source>
        <dbReference type="EMBL" id="KAF2794664.1"/>
    </source>
</evidence>
<dbReference type="EMBL" id="MU001883">
    <property type="protein sequence ID" value="KAF2794664.1"/>
    <property type="molecule type" value="Genomic_DNA"/>
</dbReference>